<reference evidence="4" key="1">
    <citation type="submission" date="2016-10" db="EMBL/GenBank/DDBJ databases">
        <authorList>
            <person name="Varghese N."/>
            <person name="Submissions S."/>
        </authorList>
    </citation>
    <scope>NUCLEOTIDE SEQUENCE [LARGE SCALE GENOMIC DNA]</scope>
    <source>
        <strain evidence="4">CGMCC 4.3147</strain>
    </source>
</reference>
<dbReference type="AlphaFoldDB" id="A0A1G9HV51"/>
<sequence length="173" mass="18128">MKVRDPRRRPAASGLAVLGAILLLALAALLAEHAAAERGWIDADSWLREALAALDDRQPSVWVLAGGIAAAVLGLWFLIGACLPARRSHLPADGDGDLWVSPRAVEAIASDAAERAPGVLHAASELRRRRLKVKALLAPGHEAAIADILESVGDRLAGIAELEVAVQAKEGGR</sequence>
<keyword evidence="4" id="KW-1185">Reference proteome</keyword>
<dbReference type="Pfam" id="PF19803">
    <property type="entry name" value="DUF6286"/>
    <property type="match status" value="1"/>
</dbReference>
<organism evidence="3 4">
    <name type="scientific">Glycomyces sambucus</name>
    <dbReference type="NCBI Taxonomy" id="380244"/>
    <lineage>
        <taxon>Bacteria</taxon>
        <taxon>Bacillati</taxon>
        <taxon>Actinomycetota</taxon>
        <taxon>Actinomycetes</taxon>
        <taxon>Glycomycetales</taxon>
        <taxon>Glycomycetaceae</taxon>
        <taxon>Glycomyces</taxon>
    </lineage>
</organism>
<keyword evidence="1" id="KW-1133">Transmembrane helix</keyword>
<evidence type="ECO:0000256" key="1">
    <source>
        <dbReference type="SAM" id="Phobius"/>
    </source>
</evidence>
<dbReference type="Proteomes" id="UP000198662">
    <property type="component" value="Unassembled WGS sequence"/>
</dbReference>
<proteinExistence type="predicted"/>
<dbReference type="STRING" id="380244.SAMN05216298_2853"/>
<feature type="transmembrane region" description="Helical" evidence="1">
    <location>
        <begin position="60"/>
        <end position="79"/>
    </location>
</feature>
<evidence type="ECO:0000313" key="3">
    <source>
        <dbReference type="EMBL" id="SDL16847.1"/>
    </source>
</evidence>
<dbReference type="EMBL" id="FNGF01000004">
    <property type="protein sequence ID" value="SDL16847.1"/>
    <property type="molecule type" value="Genomic_DNA"/>
</dbReference>
<gene>
    <name evidence="3" type="ORF">SAMN05216298_2853</name>
</gene>
<feature type="domain" description="DUF6286" evidence="2">
    <location>
        <begin position="72"/>
        <end position="159"/>
    </location>
</feature>
<keyword evidence="1" id="KW-0472">Membrane</keyword>
<evidence type="ECO:0000259" key="2">
    <source>
        <dbReference type="Pfam" id="PF19803"/>
    </source>
</evidence>
<protein>
    <recommendedName>
        <fullName evidence="2">DUF6286 domain-containing protein</fullName>
    </recommendedName>
</protein>
<name>A0A1G9HV51_9ACTN</name>
<keyword evidence="1" id="KW-0812">Transmembrane</keyword>
<accession>A0A1G9HV51</accession>
<dbReference type="InterPro" id="IPR046253">
    <property type="entry name" value="DUF6286"/>
</dbReference>
<evidence type="ECO:0000313" key="4">
    <source>
        <dbReference type="Proteomes" id="UP000198662"/>
    </source>
</evidence>
<dbReference type="RefSeq" id="WP_091049963.1">
    <property type="nucleotide sequence ID" value="NZ_FNGF01000004.1"/>
</dbReference>
<dbReference type="OrthoDB" id="5195506at2"/>